<dbReference type="PANTHER" id="PTHR37716">
    <property type="entry name" value="OS07G0568900 PROTEIN"/>
    <property type="match status" value="1"/>
</dbReference>
<dbReference type="GO" id="GO:0009535">
    <property type="term" value="C:chloroplast thylakoid membrane"/>
    <property type="evidence" value="ECO:0007669"/>
    <property type="project" value="TreeGrafter"/>
</dbReference>
<reference evidence="3" key="2">
    <citation type="journal article" date="2024" name="Plant">
        <title>Genomic evolution and insights into agronomic trait innovations of Sesamum species.</title>
        <authorList>
            <person name="Miao H."/>
            <person name="Wang L."/>
            <person name="Qu L."/>
            <person name="Liu H."/>
            <person name="Sun Y."/>
            <person name="Le M."/>
            <person name="Wang Q."/>
            <person name="Wei S."/>
            <person name="Zheng Y."/>
            <person name="Lin W."/>
            <person name="Duan Y."/>
            <person name="Cao H."/>
            <person name="Xiong S."/>
            <person name="Wang X."/>
            <person name="Wei L."/>
            <person name="Li C."/>
            <person name="Ma Q."/>
            <person name="Ju M."/>
            <person name="Zhao R."/>
            <person name="Li G."/>
            <person name="Mu C."/>
            <person name="Tian Q."/>
            <person name="Mei H."/>
            <person name="Zhang T."/>
            <person name="Gao T."/>
            <person name="Zhang H."/>
        </authorList>
    </citation>
    <scope>NUCLEOTIDE SEQUENCE</scope>
    <source>
        <strain evidence="3">G01</strain>
    </source>
</reference>
<dbReference type="GO" id="GO:0046034">
    <property type="term" value="P:ATP metabolic process"/>
    <property type="evidence" value="ECO:0007669"/>
    <property type="project" value="InterPro"/>
</dbReference>
<dbReference type="InterPro" id="IPR023366">
    <property type="entry name" value="ATP_synth_asu-like_sf"/>
</dbReference>
<comment type="caution">
    <text evidence="3">The sequence shown here is derived from an EMBL/GenBank/DDBJ whole genome shotgun (WGS) entry which is preliminary data.</text>
</comment>
<proteinExistence type="inferred from homology"/>
<gene>
    <name evidence="3" type="ORF">Sangu_0353600</name>
</gene>
<dbReference type="EMBL" id="JACGWK010000002">
    <property type="protein sequence ID" value="KAL0370355.1"/>
    <property type="molecule type" value="Genomic_DNA"/>
</dbReference>
<dbReference type="AlphaFoldDB" id="A0AAW2QR62"/>
<dbReference type="InterPro" id="IPR036121">
    <property type="entry name" value="ATPase_F1/V1/A1_a/bsu_N_sf"/>
</dbReference>
<sequence length="163" mass="18424">MVTIRVSEISNITREHIEQYNREVKIVSTGTVLQVRYGIACIHGLDELISITPELFSNASSPPLHFSSSASLLLFHRHQAEKFNLSSGFTVFRDDELAGLKKIRRNGSLNAVENDSGFEVDPDKAREALRKLDDQLQSLSKKQVNPPKIRGEFDDLSHYHYSV</sequence>
<evidence type="ECO:0000256" key="2">
    <source>
        <dbReference type="ARBA" id="ARBA00022448"/>
    </source>
</evidence>
<name>A0AAW2QR62_9LAMI</name>
<accession>A0AAW2QR62</accession>
<dbReference type="GO" id="GO:0005524">
    <property type="term" value="F:ATP binding"/>
    <property type="evidence" value="ECO:0007669"/>
    <property type="project" value="UniProtKB-KW"/>
</dbReference>
<dbReference type="PANTHER" id="PTHR37716:SF1">
    <property type="entry name" value="OS07G0568900 PROTEIN"/>
    <property type="match status" value="1"/>
</dbReference>
<dbReference type="GO" id="GO:1902600">
    <property type="term" value="P:proton transmembrane transport"/>
    <property type="evidence" value="ECO:0007669"/>
    <property type="project" value="InterPro"/>
</dbReference>
<dbReference type="Gene3D" id="2.40.30.20">
    <property type="match status" value="1"/>
</dbReference>
<protein>
    <submittedName>
        <fullName evidence="3">ATP synthase subunit alpha, chloroplastic</fullName>
    </submittedName>
</protein>
<keyword evidence="2" id="KW-0813">Transport</keyword>
<reference evidence="3" key="1">
    <citation type="submission" date="2020-06" db="EMBL/GenBank/DDBJ databases">
        <authorList>
            <person name="Li T."/>
            <person name="Hu X."/>
            <person name="Zhang T."/>
            <person name="Song X."/>
            <person name="Zhang H."/>
            <person name="Dai N."/>
            <person name="Sheng W."/>
            <person name="Hou X."/>
            <person name="Wei L."/>
        </authorList>
    </citation>
    <scope>NUCLEOTIDE SEQUENCE</scope>
    <source>
        <strain evidence="3">G01</strain>
        <tissue evidence="3">Leaf</tissue>
    </source>
</reference>
<comment type="similarity">
    <text evidence="1">Belongs to the ATPase alpha/beta chains family.</text>
</comment>
<evidence type="ECO:0000256" key="1">
    <source>
        <dbReference type="ARBA" id="ARBA00008936"/>
    </source>
</evidence>
<evidence type="ECO:0000313" key="3">
    <source>
        <dbReference type="EMBL" id="KAL0370355.1"/>
    </source>
</evidence>
<dbReference type="SUPFAM" id="SSF50615">
    <property type="entry name" value="N-terminal domain of alpha and beta subunits of F1 ATP synthase"/>
    <property type="match status" value="1"/>
</dbReference>
<organism evidence="3">
    <name type="scientific">Sesamum angustifolium</name>
    <dbReference type="NCBI Taxonomy" id="2727405"/>
    <lineage>
        <taxon>Eukaryota</taxon>
        <taxon>Viridiplantae</taxon>
        <taxon>Streptophyta</taxon>
        <taxon>Embryophyta</taxon>
        <taxon>Tracheophyta</taxon>
        <taxon>Spermatophyta</taxon>
        <taxon>Magnoliopsida</taxon>
        <taxon>eudicotyledons</taxon>
        <taxon>Gunneridae</taxon>
        <taxon>Pentapetalae</taxon>
        <taxon>asterids</taxon>
        <taxon>lamiids</taxon>
        <taxon>Lamiales</taxon>
        <taxon>Pedaliaceae</taxon>
        <taxon>Sesamum</taxon>
    </lineage>
</organism>